<evidence type="ECO:0000256" key="6">
    <source>
        <dbReference type="ARBA" id="ARBA00023141"/>
    </source>
</evidence>
<evidence type="ECO:0000256" key="7">
    <source>
        <dbReference type="ARBA" id="ARBA00023239"/>
    </source>
</evidence>
<dbReference type="NCBIfam" id="NF003805">
    <property type="entry name" value="PRK05395.1-2"/>
    <property type="match status" value="1"/>
</dbReference>
<dbReference type="Proteomes" id="UP000295325">
    <property type="component" value="Unassembled WGS sequence"/>
</dbReference>
<feature type="binding site" evidence="8 10">
    <location>
        <position position="86"/>
    </location>
    <ligand>
        <name>substrate</name>
    </ligand>
</feature>
<dbReference type="UniPathway" id="UPA00053">
    <property type="reaction ID" value="UER00086"/>
</dbReference>
<dbReference type="NCBIfam" id="TIGR01088">
    <property type="entry name" value="aroQ"/>
    <property type="match status" value="1"/>
</dbReference>
<evidence type="ECO:0000256" key="1">
    <source>
        <dbReference type="ARBA" id="ARBA00001864"/>
    </source>
</evidence>
<name>A0A4R7KSK1_9CLOT</name>
<sequence>MKILIINGPNMNLLGVREKDVYGTMTYDKMCQYIYDKAEDIGVEVHIVQSNIEGEIVCLIHDAQGKYDGIVINPGAYTHYSIAIHDALNAVDVPAVEVHLSNIYAREEFRHKSVTAPACIGQISGFGHYGYIMAILALVNRGGDKNDNEKA</sequence>
<comment type="caution">
    <text evidence="12">The sequence shown here is derived from an EMBL/GenBank/DDBJ whole genome shotgun (WGS) entry which is preliminary data.</text>
</comment>
<dbReference type="NCBIfam" id="NF003807">
    <property type="entry name" value="PRK05395.1-4"/>
    <property type="match status" value="1"/>
</dbReference>
<keyword evidence="6 8" id="KW-0057">Aromatic amino acid biosynthesis</keyword>
<feature type="binding site" evidence="8 10">
    <location>
        <position position="110"/>
    </location>
    <ligand>
        <name>substrate</name>
    </ligand>
</feature>
<dbReference type="InterPro" id="IPR001874">
    <property type="entry name" value="DHquinase_II"/>
</dbReference>
<comment type="subunit">
    <text evidence="4 8">Homododecamer.</text>
</comment>
<dbReference type="CDD" id="cd00466">
    <property type="entry name" value="DHQase_II"/>
    <property type="match status" value="1"/>
</dbReference>
<evidence type="ECO:0000256" key="11">
    <source>
        <dbReference type="PIRSR" id="PIRSR001399-3"/>
    </source>
</evidence>
<comment type="function">
    <text evidence="8">Catalyzes a trans-dehydration via an enolate intermediate.</text>
</comment>
<protein>
    <recommendedName>
        <fullName evidence="5 8">3-dehydroquinate dehydratase</fullName>
        <shortName evidence="8">3-dehydroquinase</shortName>
        <ecNumber evidence="5 8">4.2.1.10</ecNumber>
    </recommendedName>
    <alternativeName>
        <fullName evidence="8">Type II DHQase</fullName>
    </alternativeName>
</protein>
<dbReference type="GO" id="GO:0003855">
    <property type="term" value="F:3-dehydroquinate dehydratase activity"/>
    <property type="evidence" value="ECO:0007669"/>
    <property type="project" value="UniProtKB-UniRule"/>
</dbReference>
<comment type="pathway">
    <text evidence="2 8">Metabolic intermediate biosynthesis; chorismate biosynthesis; chorismate from D-erythrose 4-phosphate and phosphoenolpyruvate: step 3/7.</text>
</comment>
<dbReference type="PANTHER" id="PTHR21272:SF3">
    <property type="entry name" value="CATABOLIC 3-DEHYDROQUINASE"/>
    <property type="match status" value="1"/>
</dbReference>
<dbReference type="GO" id="GO:0008652">
    <property type="term" value="P:amino acid biosynthetic process"/>
    <property type="evidence" value="ECO:0007669"/>
    <property type="project" value="UniProtKB-KW"/>
</dbReference>
<dbReference type="PIRSF" id="PIRSF001399">
    <property type="entry name" value="DHquinase_II"/>
    <property type="match status" value="1"/>
</dbReference>
<dbReference type="Gene3D" id="3.40.50.9100">
    <property type="entry name" value="Dehydroquinase, class II"/>
    <property type="match status" value="1"/>
</dbReference>
<evidence type="ECO:0000256" key="9">
    <source>
        <dbReference type="PIRSR" id="PIRSR001399-1"/>
    </source>
</evidence>
<feature type="binding site" evidence="8 10">
    <location>
        <position position="79"/>
    </location>
    <ligand>
        <name>substrate</name>
    </ligand>
</feature>
<dbReference type="GO" id="GO:0009073">
    <property type="term" value="P:aromatic amino acid family biosynthetic process"/>
    <property type="evidence" value="ECO:0007669"/>
    <property type="project" value="UniProtKB-KW"/>
</dbReference>
<dbReference type="AlphaFoldDB" id="A0A4R7KSK1"/>
<feature type="active site" description="Proton acceptor" evidence="8 9">
    <location>
        <position position="22"/>
    </location>
</feature>
<dbReference type="NCBIfam" id="NF003806">
    <property type="entry name" value="PRK05395.1-3"/>
    <property type="match status" value="1"/>
</dbReference>
<comment type="similarity">
    <text evidence="3 8">Belongs to the type-II 3-dehydroquinase family.</text>
</comment>
<dbReference type="InterPro" id="IPR036441">
    <property type="entry name" value="DHquinase_II_sf"/>
</dbReference>
<evidence type="ECO:0000256" key="4">
    <source>
        <dbReference type="ARBA" id="ARBA00011193"/>
    </source>
</evidence>
<evidence type="ECO:0000313" key="12">
    <source>
        <dbReference type="EMBL" id="TDT61958.1"/>
    </source>
</evidence>
<dbReference type="SUPFAM" id="SSF52304">
    <property type="entry name" value="Type II 3-dehydroquinate dehydratase"/>
    <property type="match status" value="1"/>
</dbReference>
<dbReference type="OrthoDB" id="9790793at2"/>
<dbReference type="GO" id="GO:0009423">
    <property type="term" value="P:chorismate biosynthetic process"/>
    <property type="evidence" value="ECO:0007669"/>
    <property type="project" value="UniProtKB-UniRule"/>
</dbReference>
<evidence type="ECO:0000256" key="5">
    <source>
        <dbReference type="ARBA" id="ARBA00012060"/>
    </source>
</evidence>
<evidence type="ECO:0000256" key="8">
    <source>
        <dbReference type="HAMAP-Rule" id="MF_00169"/>
    </source>
</evidence>
<feature type="site" description="Transition state stabilizer" evidence="8 11">
    <location>
        <position position="17"/>
    </location>
</feature>
<dbReference type="EMBL" id="SOAZ01000005">
    <property type="protein sequence ID" value="TDT61958.1"/>
    <property type="molecule type" value="Genomic_DNA"/>
</dbReference>
<proteinExistence type="inferred from homology"/>
<organism evidence="12 13">
    <name type="scientific">Fonticella tunisiensis</name>
    <dbReference type="NCBI Taxonomy" id="1096341"/>
    <lineage>
        <taxon>Bacteria</taxon>
        <taxon>Bacillati</taxon>
        <taxon>Bacillota</taxon>
        <taxon>Clostridia</taxon>
        <taxon>Eubacteriales</taxon>
        <taxon>Clostridiaceae</taxon>
        <taxon>Fonticella</taxon>
    </lineage>
</organism>
<keyword evidence="7 8" id="KW-0456">Lyase</keyword>
<accession>A0A4R7KSK1</accession>
<feature type="binding site" evidence="8 10">
    <location>
        <begin position="100"/>
        <end position="101"/>
    </location>
    <ligand>
        <name>substrate</name>
    </ligand>
</feature>
<evidence type="ECO:0000256" key="3">
    <source>
        <dbReference type="ARBA" id="ARBA00011037"/>
    </source>
</evidence>
<keyword evidence="13" id="KW-1185">Reference proteome</keyword>
<dbReference type="HAMAP" id="MF_00169">
    <property type="entry name" value="AroQ"/>
    <property type="match status" value="1"/>
</dbReference>
<evidence type="ECO:0000256" key="2">
    <source>
        <dbReference type="ARBA" id="ARBA00004902"/>
    </source>
</evidence>
<dbReference type="RefSeq" id="WP_133627588.1">
    <property type="nucleotide sequence ID" value="NZ_SOAZ01000005.1"/>
</dbReference>
<dbReference type="Pfam" id="PF01220">
    <property type="entry name" value="DHquinase_II"/>
    <property type="match status" value="1"/>
</dbReference>
<gene>
    <name evidence="8" type="primary">aroQ</name>
    <name evidence="12" type="ORF">EDD71_105138</name>
</gene>
<feature type="active site" description="Proton donor" evidence="8 9">
    <location>
        <position position="99"/>
    </location>
</feature>
<reference evidence="12 13" key="1">
    <citation type="submission" date="2019-03" db="EMBL/GenBank/DDBJ databases">
        <title>Genomic Encyclopedia of Type Strains, Phase IV (KMG-IV): sequencing the most valuable type-strain genomes for metagenomic binning, comparative biology and taxonomic classification.</title>
        <authorList>
            <person name="Goeker M."/>
        </authorList>
    </citation>
    <scope>NUCLEOTIDE SEQUENCE [LARGE SCALE GENOMIC DNA]</scope>
    <source>
        <strain evidence="12 13">DSM 24455</strain>
    </source>
</reference>
<comment type="catalytic activity">
    <reaction evidence="1 8">
        <text>3-dehydroquinate = 3-dehydroshikimate + H2O</text>
        <dbReference type="Rhea" id="RHEA:21096"/>
        <dbReference type="ChEBI" id="CHEBI:15377"/>
        <dbReference type="ChEBI" id="CHEBI:16630"/>
        <dbReference type="ChEBI" id="CHEBI:32364"/>
        <dbReference type="EC" id="4.2.1.10"/>
    </reaction>
</comment>
<dbReference type="PANTHER" id="PTHR21272">
    <property type="entry name" value="CATABOLIC 3-DEHYDROQUINASE"/>
    <property type="match status" value="1"/>
</dbReference>
<dbReference type="EC" id="4.2.1.10" evidence="5 8"/>
<keyword evidence="8" id="KW-0028">Amino-acid biosynthesis</keyword>
<feature type="binding site" evidence="8 10">
    <location>
        <position position="73"/>
    </location>
    <ligand>
        <name>substrate</name>
    </ligand>
</feature>
<evidence type="ECO:0000313" key="13">
    <source>
        <dbReference type="Proteomes" id="UP000295325"/>
    </source>
</evidence>
<evidence type="ECO:0000256" key="10">
    <source>
        <dbReference type="PIRSR" id="PIRSR001399-2"/>
    </source>
</evidence>
<dbReference type="GO" id="GO:0019631">
    <property type="term" value="P:quinate catabolic process"/>
    <property type="evidence" value="ECO:0007669"/>
    <property type="project" value="TreeGrafter"/>
</dbReference>